<dbReference type="AlphaFoldDB" id="A0A7M5XFT8"/>
<feature type="transmembrane region" description="Helical" evidence="1">
    <location>
        <begin position="12"/>
        <end position="30"/>
    </location>
</feature>
<proteinExistence type="predicted"/>
<dbReference type="Proteomes" id="UP000594262">
    <property type="component" value="Unplaced"/>
</dbReference>
<reference evidence="2" key="1">
    <citation type="submission" date="2021-01" db="UniProtKB">
        <authorList>
            <consortium name="EnsemblMetazoa"/>
        </authorList>
    </citation>
    <scope>IDENTIFICATION</scope>
</reference>
<name>A0A7M5XFT8_9CNID</name>
<evidence type="ECO:0000256" key="1">
    <source>
        <dbReference type="SAM" id="Phobius"/>
    </source>
</evidence>
<keyword evidence="3" id="KW-1185">Reference proteome</keyword>
<organism evidence="2 3">
    <name type="scientific">Clytia hemisphaerica</name>
    <dbReference type="NCBI Taxonomy" id="252671"/>
    <lineage>
        <taxon>Eukaryota</taxon>
        <taxon>Metazoa</taxon>
        <taxon>Cnidaria</taxon>
        <taxon>Hydrozoa</taxon>
        <taxon>Hydroidolina</taxon>
        <taxon>Leptothecata</taxon>
        <taxon>Obeliida</taxon>
        <taxon>Clytiidae</taxon>
        <taxon>Clytia</taxon>
    </lineage>
</organism>
<dbReference type="EnsemblMetazoa" id="CLYHEMT022797.1">
    <property type="protein sequence ID" value="CLYHEMP022797.1"/>
    <property type="gene ID" value="CLYHEMG022797"/>
</dbReference>
<keyword evidence="1" id="KW-0472">Membrane</keyword>
<evidence type="ECO:0000313" key="2">
    <source>
        <dbReference type="EnsemblMetazoa" id="CLYHEMP022797.1"/>
    </source>
</evidence>
<keyword evidence="1" id="KW-0812">Transmembrane</keyword>
<accession>A0A7M5XFT8</accession>
<sequence length="150" mass="17334">ENFDKVNLSNLGFILACFVQYGIALHYSHLNATESLKMQNNTVANKMTGCVTLEGNGNYETFLILLLTLPMLVITNMMYPYPEEDKMNTLRNAFAMLDIIDMAAYVWRCWMFPRLWAYWNDLLLFGVGNIRFTDNVLLWLGTTEEGGRRI</sequence>
<keyword evidence="1" id="KW-1133">Transmembrane helix</keyword>
<feature type="transmembrane region" description="Helical" evidence="1">
    <location>
        <begin position="62"/>
        <end position="81"/>
    </location>
</feature>
<evidence type="ECO:0000313" key="3">
    <source>
        <dbReference type="Proteomes" id="UP000594262"/>
    </source>
</evidence>
<protein>
    <submittedName>
        <fullName evidence="2">Uncharacterized protein</fullName>
    </submittedName>
</protein>